<name>A0A803LKJ0_CHEQI</name>
<dbReference type="Gramene" id="AUR62014487-RA">
    <property type="protein sequence ID" value="AUR62014487-RA:cds"/>
    <property type="gene ID" value="AUR62014487"/>
</dbReference>
<dbReference type="InterPro" id="IPR027417">
    <property type="entry name" value="P-loop_NTPase"/>
</dbReference>
<dbReference type="Pfam" id="PF18052">
    <property type="entry name" value="Rx_N"/>
    <property type="match status" value="1"/>
</dbReference>
<proteinExistence type="predicted"/>
<dbReference type="InterPro" id="IPR032675">
    <property type="entry name" value="LRR_dom_sf"/>
</dbReference>
<sequence>MSDLVSPLIEPIITKIIELAFSFSKNKYDKLYGVEGEIEKLTSNLSSIAAVLKDAEHCCSDSKSEQLVDWLTKLRDAALDAEDILETYAAEVAMREKQRYPAPLAWISSRSEAANKIKKIAARIGTISQEKNNFHFRPKDYGGTEWTHQSTRIGLRERDFLRDTSDIVGRDEEKNEVVRWLLLEEESDNNGRVPVFPIIGMGGLGKTTLAQLAYNDGRVYKKRDESCHFKVAMWINVSVDSSVDRILREMVEILTEMRHDMVPQSSIKSHILEVLDGKRFLLVLDDVWVEKLDWEPLHDFLKQCPKGSKVLVTSRNGNVARIMGATHLHTLGHLPEERCWDLFVKRAFPPNGAFSTDLEEIGREIIRRCNFLPLAVKAMAGLLRGNNDVSQWQRILRNGIWESEQYSFGNGAPNILPALKLSYDHLPSQLKQCFAYCYIFPKGHMFDKNDLVKLWIAEGYIQLRGENKLEEAASDYFNELLARSFFQILDIDSQEQFKMHDLIHDLAKSVSSCCQHVEENKPCSIEQTLRHVSLNCKDVQKPAQEILKAKKLRTLLLPISYPRDFGHTLDKMFHALKYMRVLDLSSSSIVDLPKSIGELKLLRYLDLSRTEIRLLPNTICNLSNLQILKLLGCLWLLELPKDLGNLRNLRYLELDEMFWYKCSTLPPGIGGIANLHNLHTFHVRRENGYGIEELKSMNSLEGTLHISKLENSTDAKAAELKQKEGITKLILEWSKEVANSQDQTEQDTVLEDLEPYQSLRELHIHQYIGSRLSSWMGNGMLENLYKLSLNHCASCRILSLGPLPRLGELFIKGMLELAEWPETLYPSLTRVTISKCPQLRELPRIFPNLRVMKIKHCDALKALPVMPTVEFLFLSNNALLEEWREVPVFIRNHGGQDEYIQQVSFMKLLELSIVNCPRLQGMPQIFFPQKLQISGCPLLRTLPQLNQRLQCLEIDNCNGSSLIEAIESTGSLYSLIISNIANLASLPKLPHLPQLKSLYIHNCQDLVCLSCEDSSLQNLTSLEFLSVSGCQKLVVFSEEGLPTSLECLSIENCFKLQSFPTRNYLASLTSLKDLYLEDCPKLETLPEDGLPISLQHLRIRGCSLLTQQCNKEVGDKNWQMISHVADLELDSIMNHEPKPSIGPSKGCLTCFTGK</sequence>
<dbReference type="CDD" id="cd14798">
    <property type="entry name" value="RX-CC_like"/>
    <property type="match status" value="1"/>
</dbReference>
<dbReference type="Gene3D" id="3.80.10.10">
    <property type="entry name" value="Ribonuclease Inhibitor"/>
    <property type="match status" value="2"/>
</dbReference>
<keyword evidence="11" id="KW-1185">Reference proteome</keyword>
<evidence type="ECO:0000313" key="11">
    <source>
        <dbReference type="Proteomes" id="UP000596660"/>
    </source>
</evidence>
<dbReference type="InterPro" id="IPR056789">
    <property type="entry name" value="LRR_R13L1-DRL21"/>
</dbReference>
<evidence type="ECO:0000256" key="2">
    <source>
        <dbReference type="ARBA" id="ARBA00022737"/>
    </source>
</evidence>
<evidence type="ECO:0000256" key="5">
    <source>
        <dbReference type="ARBA" id="ARBA00022840"/>
    </source>
</evidence>
<dbReference type="Gene3D" id="1.20.5.4130">
    <property type="match status" value="1"/>
</dbReference>
<evidence type="ECO:0000259" key="9">
    <source>
        <dbReference type="Pfam" id="PF25019"/>
    </source>
</evidence>
<dbReference type="InterPro" id="IPR041118">
    <property type="entry name" value="Rx_N"/>
</dbReference>
<reference evidence="10" key="2">
    <citation type="submission" date="2021-03" db="UniProtKB">
        <authorList>
            <consortium name="EnsemblPlants"/>
        </authorList>
    </citation>
    <scope>IDENTIFICATION</scope>
</reference>
<protein>
    <submittedName>
        <fullName evidence="10">Uncharacterized protein</fullName>
    </submittedName>
</protein>
<dbReference type="OMA" id="PMAPYLM"/>
<evidence type="ECO:0000256" key="4">
    <source>
        <dbReference type="ARBA" id="ARBA00022821"/>
    </source>
</evidence>
<keyword evidence="4" id="KW-0611">Plant defense</keyword>
<dbReference type="AlphaFoldDB" id="A0A803LKJ0"/>
<evidence type="ECO:0000256" key="1">
    <source>
        <dbReference type="ARBA" id="ARBA00022614"/>
    </source>
</evidence>
<dbReference type="SUPFAM" id="SSF52058">
    <property type="entry name" value="L domain-like"/>
    <property type="match status" value="2"/>
</dbReference>
<dbReference type="SUPFAM" id="SSF52540">
    <property type="entry name" value="P-loop containing nucleoside triphosphate hydrolases"/>
    <property type="match status" value="1"/>
</dbReference>
<keyword evidence="5" id="KW-0067">ATP-binding</keyword>
<dbReference type="Pfam" id="PF23559">
    <property type="entry name" value="WHD_DRP"/>
    <property type="match status" value="1"/>
</dbReference>
<feature type="domain" description="Disease resistance N-terminal" evidence="7">
    <location>
        <begin position="13"/>
        <end position="97"/>
    </location>
</feature>
<dbReference type="GO" id="GO:0043531">
    <property type="term" value="F:ADP binding"/>
    <property type="evidence" value="ECO:0007669"/>
    <property type="project" value="InterPro"/>
</dbReference>
<dbReference type="Pfam" id="PF25019">
    <property type="entry name" value="LRR_R13L1-DRL21"/>
    <property type="match status" value="2"/>
</dbReference>
<evidence type="ECO:0000313" key="10">
    <source>
        <dbReference type="EnsemblPlants" id="AUR62014487-RA:cds"/>
    </source>
</evidence>
<dbReference type="Proteomes" id="UP000596660">
    <property type="component" value="Unplaced"/>
</dbReference>
<dbReference type="GO" id="GO:0006952">
    <property type="term" value="P:defense response"/>
    <property type="evidence" value="ECO:0007669"/>
    <property type="project" value="UniProtKB-KW"/>
</dbReference>
<accession>A0A803LKJ0</accession>
<evidence type="ECO:0000259" key="6">
    <source>
        <dbReference type="Pfam" id="PF00931"/>
    </source>
</evidence>
<dbReference type="Gene3D" id="3.40.50.300">
    <property type="entry name" value="P-loop containing nucleotide triphosphate hydrolases"/>
    <property type="match status" value="1"/>
</dbReference>
<dbReference type="FunFam" id="1.10.10.10:FF:000322">
    <property type="entry name" value="Probable disease resistance protein At1g63360"/>
    <property type="match status" value="1"/>
</dbReference>
<dbReference type="InterPro" id="IPR058922">
    <property type="entry name" value="WHD_DRP"/>
</dbReference>
<dbReference type="PRINTS" id="PR00364">
    <property type="entry name" value="DISEASERSIST"/>
</dbReference>
<dbReference type="PANTHER" id="PTHR36766:SF70">
    <property type="entry name" value="DISEASE RESISTANCE PROTEIN RGA4"/>
    <property type="match status" value="1"/>
</dbReference>
<dbReference type="PANTHER" id="PTHR36766">
    <property type="entry name" value="PLANT BROAD-SPECTRUM MILDEW RESISTANCE PROTEIN RPW8"/>
    <property type="match status" value="1"/>
</dbReference>
<dbReference type="InterPro" id="IPR038005">
    <property type="entry name" value="RX-like_CC"/>
</dbReference>
<dbReference type="InterPro" id="IPR036388">
    <property type="entry name" value="WH-like_DNA-bd_sf"/>
</dbReference>
<feature type="domain" description="R13L1/DRL21-like LRR repeat region" evidence="9">
    <location>
        <begin position="945"/>
        <end position="1003"/>
    </location>
</feature>
<dbReference type="GO" id="GO:0005524">
    <property type="term" value="F:ATP binding"/>
    <property type="evidence" value="ECO:0007669"/>
    <property type="project" value="UniProtKB-KW"/>
</dbReference>
<keyword evidence="1" id="KW-0433">Leucine-rich repeat</keyword>
<evidence type="ECO:0000259" key="8">
    <source>
        <dbReference type="Pfam" id="PF23559"/>
    </source>
</evidence>
<keyword evidence="3" id="KW-0547">Nucleotide-binding</keyword>
<feature type="domain" description="Disease resistance protein winged helix" evidence="8">
    <location>
        <begin position="439"/>
        <end position="507"/>
    </location>
</feature>
<dbReference type="InterPro" id="IPR002182">
    <property type="entry name" value="NB-ARC"/>
</dbReference>
<reference evidence="10" key="1">
    <citation type="journal article" date="2017" name="Nature">
        <title>The genome of Chenopodium quinoa.</title>
        <authorList>
            <person name="Jarvis D.E."/>
            <person name="Ho Y.S."/>
            <person name="Lightfoot D.J."/>
            <person name="Schmoeckel S.M."/>
            <person name="Li B."/>
            <person name="Borm T.J.A."/>
            <person name="Ohyanagi H."/>
            <person name="Mineta K."/>
            <person name="Michell C.T."/>
            <person name="Saber N."/>
            <person name="Kharbatia N.M."/>
            <person name="Rupper R.R."/>
            <person name="Sharp A.R."/>
            <person name="Dally N."/>
            <person name="Boughton B.A."/>
            <person name="Woo Y.H."/>
            <person name="Gao G."/>
            <person name="Schijlen E.G.W.M."/>
            <person name="Guo X."/>
            <person name="Momin A.A."/>
            <person name="Negrao S."/>
            <person name="Al-Babili S."/>
            <person name="Gehring C."/>
            <person name="Roessner U."/>
            <person name="Jung C."/>
            <person name="Murphy K."/>
            <person name="Arold S.T."/>
            <person name="Gojobori T."/>
            <person name="van der Linden C.G."/>
            <person name="van Loo E.N."/>
            <person name="Jellen E.N."/>
            <person name="Maughan P.J."/>
            <person name="Tester M."/>
        </authorList>
    </citation>
    <scope>NUCLEOTIDE SEQUENCE [LARGE SCALE GENOMIC DNA]</scope>
    <source>
        <strain evidence="10">cv. PI 614886</strain>
    </source>
</reference>
<dbReference type="SMR" id="A0A803LKJ0"/>
<evidence type="ECO:0000256" key="3">
    <source>
        <dbReference type="ARBA" id="ARBA00022741"/>
    </source>
</evidence>
<keyword evidence="2" id="KW-0677">Repeat</keyword>
<dbReference type="Pfam" id="PF00931">
    <property type="entry name" value="NB-ARC"/>
    <property type="match status" value="1"/>
</dbReference>
<feature type="domain" description="NB-ARC" evidence="6">
    <location>
        <begin position="172"/>
        <end position="349"/>
    </location>
</feature>
<feature type="domain" description="R13L1/DRL21-like LRR repeat region" evidence="9">
    <location>
        <begin position="691"/>
        <end position="814"/>
    </location>
</feature>
<dbReference type="Gene3D" id="1.10.10.10">
    <property type="entry name" value="Winged helix-like DNA-binding domain superfamily/Winged helix DNA-binding domain"/>
    <property type="match status" value="1"/>
</dbReference>
<evidence type="ECO:0000259" key="7">
    <source>
        <dbReference type="Pfam" id="PF18052"/>
    </source>
</evidence>
<dbReference type="GO" id="GO:0051707">
    <property type="term" value="P:response to other organism"/>
    <property type="evidence" value="ECO:0007669"/>
    <property type="project" value="UniProtKB-ARBA"/>
</dbReference>
<organism evidence="10 11">
    <name type="scientific">Chenopodium quinoa</name>
    <name type="common">Quinoa</name>
    <dbReference type="NCBI Taxonomy" id="63459"/>
    <lineage>
        <taxon>Eukaryota</taxon>
        <taxon>Viridiplantae</taxon>
        <taxon>Streptophyta</taxon>
        <taxon>Embryophyta</taxon>
        <taxon>Tracheophyta</taxon>
        <taxon>Spermatophyta</taxon>
        <taxon>Magnoliopsida</taxon>
        <taxon>eudicotyledons</taxon>
        <taxon>Gunneridae</taxon>
        <taxon>Pentapetalae</taxon>
        <taxon>Caryophyllales</taxon>
        <taxon>Chenopodiaceae</taxon>
        <taxon>Chenopodioideae</taxon>
        <taxon>Atripliceae</taxon>
        <taxon>Chenopodium</taxon>
    </lineage>
</organism>
<dbReference type="EnsemblPlants" id="AUR62014487-RA">
    <property type="protein sequence ID" value="AUR62014487-RA:cds"/>
    <property type="gene ID" value="AUR62014487"/>
</dbReference>